<proteinExistence type="predicted"/>
<evidence type="ECO:0000313" key="1">
    <source>
        <dbReference type="EMBL" id="KAF6151699.1"/>
    </source>
</evidence>
<keyword evidence="2" id="KW-1185">Reference proteome</keyword>
<accession>A0A7J7M9Z2</accession>
<protein>
    <submittedName>
        <fullName evidence="1">Uncharacterized protein</fullName>
    </submittedName>
</protein>
<sequence length="149" mass="16601">MSERIDQLTAELAKSKACHLRDNKHAAVTHQSFKELVVQELDKCDGEALDQRELSALVAFFVEEIKFQQVERDLMQGCFVWRTCVCKLDISSIDPIGVMDRGIGTTIAEKIARGREIVAKRSPEYMASRTEIGGSLSAVSPTPAFIIRC</sequence>
<dbReference type="Proteomes" id="UP000541444">
    <property type="component" value="Unassembled WGS sequence"/>
</dbReference>
<gene>
    <name evidence="1" type="ORF">GIB67_001982</name>
</gene>
<organism evidence="1 2">
    <name type="scientific">Kingdonia uniflora</name>
    <dbReference type="NCBI Taxonomy" id="39325"/>
    <lineage>
        <taxon>Eukaryota</taxon>
        <taxon>Viridiplantae</taxon>
        <taxon>Streptophyta</taxon>
        <taxon>Embryophyta</taxon>
        <taxon>Tracheophyta</taxon>
        <taxon>Spermatophyta</taxon>
        <taxon>Magnoliopsida</taxon>
        <taxon>Ranunculales</taxon>
        <taxon>Circaeasteraceae</taxon>
        <taxon>Kingdonia</taxon>
    </lineage>
</organism>
<evidence type="ECO:0000313" key="2">
    <source>
        <dbReference type="Proteomes" id="UP000541444"/>
    </source>
</evidence>
<dbReference type="AlphaFoldDB" id="A0A7J7M9Z2"/>
<name>A0A7J7M9Z2_9MAGN</name>
<dbReference type="EMBL" id="JACGCM010001662">
    <property type="protein sequence ID" value="KAF6151699.1"/>
    <property type="molecule type" value="Genomic_DNA"/>
</dbReference>
<comment type="caution">
    <text evidence="1">The sequence shown here is derived from an EMBL/GenBank/DDBJ whole genome shotgun (WGS) entry which is preliminary data.</text>
</comment>
<reference evidence="1 2" key="1">
    <citation type="journal article" date="2020" name="IScience">
        <title>Genome Sequencing of the Endangered Kingdonia uniflora (Circaeasteraceae, Ranunculales) Reveals Potential Mechanisms of Evolutionary Specialization.</title>
        <authorList>
            <person name="Sun Y."/>
            <person name="Deng T."/>
            <person name="Zhang A."/>
            <person name="Moore M.J."/>
            <person name="Landis J.B."/>
            <person name="Lin N."/>
            <person name="Zhang H."/>
            <person name="Zhang X."/>
            <person name="Huang J."/>
            <person name="Zhang X."/>
            <person name="Sun H."/>
            <person name="Wang H."/>
        </authorList>
    </citation>
    <scope>NUCLEOTIDE SEQUENCE [LARGE SCALE GENOMIC DNA]</scope>
    <source>
        <strain evidence="1">TB1705</strain>
        <tissue evidence="1">Leaf</tissue>
    </source>
</reference>